<dbReference type="Gene3D" id="4.10.280.10">
    <property type="entry name" value="Helix-loop-helix DNA-binding domain"/>
    <property type="match status" value="1"/>
</dbReference>
<keyword evidence="9" id="KW-1185">Reference proteome</keyword>
<evidence type="ECO:0000256" key="3">
    <source>
        <dbReference type="ARBA" id="ARBA00023125"/>
    </source>
</evidence>
<reference evidence="9" key="1">
    <citation type="journal article" date="2020" name="Genome Biol.">
        <title>Gamete binning: chromosome-level and haplotype-resolved genome assembly enabled by high-throughput single-cell sequencing of gamete genomes.</title>
        <authorList>
            <person name="Campoy J.A."/>
            <person name="Sun H."/>
            <person name="Goel M."/>
            <person name="Jiao W.-B."/>
            <person name="Folz-Donahue K."/>
            <person name="Wang N."/>
            <person name="Rubio M."/>
            <person name="Liu C."/>
            <person name="Kukat C."/>
            <person name="Ruiz D."/>
            <person name="Huettel B."/>
            <person name="Schneeberger K."/>
        </authorList>
    </citation>
    <scope>NUCLEOTIDE SEQUENCE [LARGE SCALE GENOMIC DNA]</scope>
    <source>
        <strain evidence="9">cv. Rojo Pasion</strain>
    </source>
</reference>
<dbReference type="GO" id="GO:0048766">
    <property type="term" value="P:root hair initiation"/>
    <property type="evidence" value="ECO:0007669"/>
    <property type="project" value="UniProtKB-ARBA"/>
</dbReference>
<dbReference type="PROSITE" id="PS50888">
    <property type="entry name" value="BHLH"/>
    <property type="match status" value="1"/>
</dbReference>
<dbReference type="PANTHER" id="PTHR16223">
    <property type="entry name" value="TRANSCRIPTION FACTOR BHLH83-RELATED"/>
    <property type="match status" value="1"/>
</dbReference>
<keyword evidence="4" id="KW-0804">Transcription</keyword>
<protein>
    <recommendedName>
        <fullName evidence="7">BHLH domain-containing protein</fullName>
    </recommendedName>
</protein>
<feature type="domain" description="BHLH" evidence="7">
    <location>
        <begin position="303"/>
        <end position="352"/>
    </location>
</feature>
<dbReference type="InterPro" id="IPR011598">
    <property type="entry name" value="bHLH_dom"/>
</dbReference>
<dbReference type="InterPro" id="IPR045843">
    <property type="entry name" value="IND-like"/>
</dbReference>
<dbReference type="SUPFAM" id="SSF47459">
    <property type="entry name" value="HLH, helix-loop-helix DNA-binding domain"/>
    <property type="match status" value="1"/>
</dbReference>
<dbReference type="AlphaFoldDB" id="A0A6J5WEQ1"/>
<dbReference type="EMBL" id="CAEKKB010000001">
    <property type="protein sequence ID" value="CAB4296798.1"/>
    <property type="molecule type" value="Genomic_DNA"/>
</dbReference>
<evidence type="ECO:0000256" key="2">
    <source>
        <dbReference type="ARBA" id="ARBA00023015"/>
    </source>
</evidence>
<evidence type="ECO:0000313" key="9">
    <source>
        <dbReference type="Proteomes" id="UP000507245"/>
    </source>
</evidence>
<dbReference type="FunFam" id="4.10.280.10:FF:000022">
    <property type="entry name" value="Basic helix-loop-helix transcription factor"/>
    <property type="match status" value="1"/>
</dbReference>
<dbReference type="InterPro" id="IPR036638">
    <property type="entry name" value="HLH_DNA-bd_sf"/>
</dbReference>
<evidence type="ECO:0000256" key="6">
    <source>
        <dbReference type="SAM" id="MobiDB-lite"/>
    </source>
</evidence>
<keyword evidence="3" id="KW-0238">DNA-binding</keyword>
<sequence>MESVGVFADGEWESLSRLFSTEEIELTPHFLSQGSFPFQHNEGMNFEIPASFCPNIPEAEMGLSRVNESFFQHPSDALNSNVHYLSQESCYGNNNHGSAGIFTAILNQENYYFGNSCHVPVANDISASMDVYMNHHDHDGKSFGSFIPTFSDIVMEGSVSNKEDSGSDRLGFSDDSQPAATAIPGEELHLKRVHDVAEDKSNNDKSDSNPKKKPCLSKDLHIIMQVQKTKKNNARSKKGQKANSDVKVKDEEESNTGADRQSTSSCSSEDDNGSQETNGGETSDPKTSSALNSNGKTRVNRGSATDPQSLYARKRRERINERLRILQNLVPNGTKVDISTMLEEAVHYVKFLQLQIKLLSSDDMWMYAPIAYNGMDIGLSLQKMSPLL</sequence>
<name>A0A6J5WEQ1_PRUAR</name>
<evidence type="ECO:0000259" key="7">
    <source>
        <dbReference type="PROSITE" id="PS50888"/>
    </source>
</evidence>
<feature type="compositionally biased region" description="Polar residues" evidence="6">
    <location>
        <begin position="274"/>
        <end position="308"/>
    </location>
</feature>
<evidence type="ECO:0000256" key="5">
    <source>
        <dbReference type="ARBA" id="ARBA00023242"/>
    </source>
</evidence>
<dbReference type="GO" id="GO:0000978">
    <property type="term" value="F:RNA polymerase II cis-regulatory region sequence-specific DNA binding"/>
    <property type="evidence" value="ECO:0007669"/>
    <property type="project" value="TreeGrafter"/>
</dbReference>
<comment type="subcellular location">
    <subcellularLocation>
        <location evidence="1">Nucleus</location>
    </subcellularLocation>
</comment>
<feature type="compositionally biased region" description="Polar residues" evidence="6">
    <location>
        <begin position="255"/>
        <end position="267"/>
    </location>
</feature>
<organism evidence="8 9">
    <name type="scientific">Prunus armeniaca</name>
    <name type="common">Apricot</name>
    <name type="synonym">Armeniaca vulgaris</name>
    <dbReference type="NCBI Taxonomy" id="36596"/>
    <lineage>
        <taxon>Eukaryota</taxon>
        <taxon>Viridiplantae</taxon>
        <taxon>Streptophyta</taxon>
        <taxon>Embryophyta</taxon>
        <taxon>Tracheophyta</taxon>
        <taxon>Spermatophyta</taxon>
        <taxon>Magnoliopsida</taxon>
        <taxon>eudicotyledons</taxon>
        <taxon>Gunneridae</taxon>
        <taxon>Pentapetalae</taxon>
        <taxon>rosids</taxon>
        <taxon>fabids</taxon>
        <taxon>Rosales</taxon>
        <taxon>Rosaceae</taxon>
        <taxon>Amygdaloideae</taxon>
        <taxon>Amygdaleae</taxon>
        <taxon>Prunus</taxon>
    </lineage>
</organism>
<dbReference type="GO" id="GO:0046983">
    <property type="term" value="F:protein dimerization activity"/>
    <property type="evidence" value="ECO:0007669"/>
    <property type="project" value="InterPro"/>
</dbReference>
<feature type="compositionally biased region" description="Basic residues" evidence="6">
    <location>
        <begin position="228"/>
        <end position="240"/>
    </location>
</feature>
<dbReference type="GO" id="GO:0005634">
    <property type="term" value="C:nucleus"/>
    <property type="evidence" value="ECO:0007669"/>
    <property type="project" value="UniProtKB-SubCell"/>
</dbReference>
<accession>A0A6J5WEQ1</accession>
<dbReference type="CDD" id="cd11454">
    <property type="entry name" value="bHLH_AtIND_like"/>
    <property type="match status" value="1"/>
</dbReference>
<dbReference type="OrthoDB" id="651283at2759"/>
<keyword evidence="5" id="KW-0539">Nucleus</keyword>
<keyword evidence="2" id="KW-0805">Transcription regulation</keyword>
<dbReference type="PANTHER" id="PTHR16223:SF338">
    <property type="entry name" value="TRANSCRIPTION FACTOR RSL2"/>
    <property type="match status" value="1"/>
</dbReference>
<dbReference type="Proteomes" id="UP000507245">
    <property type="component" value="Unassembled WGS sequence"/>
</dbReference>
<evidence type="ECO:0000313" key="8">
    <source>
        <dbReference type="EMBL" id="CAB4296798.1"/>
    </source>
</evidence>
<evidence type="ECO:0000256" key="1">
    <source>
        <dbReference type="ARBA" id="ARBA00004123"/>
    </source>
</evidence>
<evidence type="ECO:0000256" key="4">
    <source>
        <dbReference type="ARBA" id="ARBA00023163"/>
    </source>
</evidence>
<feature type="region of interest" description="Disordered" evidence="6">
    <location>
        <begin position="159"/>
        <end position="315"/>
    </location>
</feature>
<gene>
    <name evidence="8" type="ORF">ORAREDHAP_LOCUS8455</name>
</gene>
<dbReference type="Pfam" id="PF00010">
    <property type="entry name" value="HLH"/>
    <property type="match status" value="1"/>
</dbReference>
<proteinExistence type="predicted"/>
<dbReference type="SMART" id="SM00353">
    <property type="entry name" value="HLH"/>
    <property type="match status" value="1"/>
</dbReference>
<dbReference type="GO" id="GO:0000981">
    <property type="term" value="F:DNA-binding transcription factor activity, RNA polymerase II-specific"/>
    <property type="evidence" value="ECO:0007669"/>
    <property type="project" value="TreeGrafter"/>
</dbReference>
<feature type="compositionally biased region" description="Basic and acidic residues" evidence="6">
    <location>
        <begin position="186"/>
        <end position="221"/>
    </location>
</feature>